<name>A0ABD0LJL3_9CAEN</name>
<dbReference type="Gene3D" id="3.80.10.10">
    <property type="entry name" value="Ribonuclease Inhibitor"/>
    <property type="match status" value="2"/>
</dbReference>
<keyword evidence="7" id="KW-1185">Reference proteome</keyword>
<dbReference type="InterPro" id="IPR045808">
    <property type="entry name" value="Hr_FBXL5"/>
</dbReference>
<comment type="caution">
    <text evidence="6">The sequence shown here is derived from an EMBL/GenBank/DDBJ whole genome shotgun (WGS) entry which is preliminary data.</text>
</comment>
<keyword evidence="3" id="KW-0833">Ubl conjugation pathway</keyword>
<dbReference type="SMART" id="SM00367">
    <property type="entry name" value="LRR_CC"/>
    <property type="match status" value="4"/>
</dbReference>
<accession>A0ABD0LJL3</accession>
<feature type="region of interest" description="Disordered" evidence="4">
    <location>
        <begin position="500"/>
        <end position="520"/>
    </location>
</feature>
<evidence type="ECO:0000259" key="5">
    <source>
        <dbReference type="PROSITE" id="PS50181"/>
    </source>
</evidence>
<dbReference type="SUPFAM" id="SSF52047">
    <property type="entry name" value="RNI-like"/>
    <property type="match status" value="1"/>
</dbReference>
<dbReference type="InterPro" id="IPR032675">
    <property type="entry name" value="LRR_dom_sf"/>
</dbReference>
<keyword evidence="1" id="KW-0963">Cytoplasm</keyword>
<reference evidence="6 7" key="1">
    <citation type="journal article" date="2023" name="Sci. Data">
        <title>Genome assembly of the Korean intertidal mud-creeper Batillaria attramentaria.</title>
        <authorList>
            <person name="Patra A.K."/>
            <person name="Ho P.T."/>
            <person name="Jun S."/>
            <person name="Lee S.J."/>
            <person name="Kim Y."/>
            <person name="Won Y.J."/>
        </authorList>
    </citation>
    <scope>NUCLEOTIDE SEQUENCE [LARGE SCALE GENOMIC DNA]</scope>
    <source>
        <strain evidence="6">Wonlab-2016</strain>
    </source>
</reference>
<dbReference type="GO" id="GO:0005737">
    <property type="term" value="C:cytoplasm"/>
    <property type="evidence" value="ECO:0007669"/>
    <property type="project" value="UniProtKB-SubCell"/>
</dbReference>
<dbReference type="EMBL" id="JACVVK020000043">
    <property type="protein sequence ID" value="KAK7499476.1"/>
    <property type="molecule type" value="Genomic_DNA"/>
</dbReference>
<organism evidence="6 7">
    <name type="scientific">Batillaria attramentaria</name>
    <dbReference type="NCBI Taxonomy" id="370345"/>
    <lineage>
        <taxon>Eukaryota</taxon>
        <taxon>Metazoa</taxon>
        <taxon>Spiralia</taxon>
        <taxon>Lophotrochozoa</taxon>
        <taxon>Mollusca</taxon>
        <taxon>Gastropoda</taxon>
        <taxon>Caenogastropoda</taxon>
        <taxon>Sorbeoconcha</taxon>
        <taxon>Cerithioidea</taxon>
        <taxon>Batillariidae</taxon>
        <taxon>Batillaria</taxon>
    </lineage>
</organism>
<dbReference type="Gene3D" id="1.20.120.520">
    <property type="entry name" value="nmb1532 protein domain like"/>
    <property type="match status" value="1"/>
</dbReference>
<dbReference type="CDD" id="cd22118">
    <property type="entry name" value="F-box_FBXL5"/>
    <property type="match status" value="1"/>
</dbReference>
<dbReference type="Pfam" id="PF12937">
    <property type="entry name" value="F-box-like"/>
    <property type="match status" value="1"/>
</dbReference>
<gene>
    <name evidence="6" type="ORF">BaRGS_00009128</name>
</gene>
<sequence>MAPTYPDEVDVFTVPHSRMKQLVHKYLDMVSSTNFSDAGHMTSMLEKLCHTFHEFKTHEQIENRFIMRRLKEKLTALSITDTAVCNCHSDNRLTEMLSLVLEGYRWAQRSEHERVHYGTRLRQALEDFTQVFLPHMKEEEEVFQPMLIEYFTYEELKELKMKVIQKHLEKAEECEKTDQPVSKAANKAKESEEDSKTCSVPDEVMLNIFSYLSPRDLARCAQVSNRWNQLALDPSLWPGIYPVQWATGDWSFHPSLKDDDDEECGEEATCSFFALREVRIISGLVKHVLKRVGGGVRVCNLAHSRGISSSLVHKILKLCPNLHTLSLAHTRVTDAAFKEYGLKGQVGHLEHLDLTGCENVTDATLHSLTCYSAHCQDPLPASTSGITCPQDGSSTPPVSDHDSVISDRLPSSERLVPIVHPVISLSPPPVSENSGPSHSEFHLSFLESEALIEDPTFTDLSALELCDLDCLARNICNQRSEGENSTRGCCQTRDIFGSKEGKDRNSTGKTPKRLDSGEADVRNVPKTGCCSGGEGCEGADGDGERELSVMSSATLPHSLHGLRFLSLNGCFRVQDSGLRVLSERGGLPSLQHLDLSGCLNLTGAGVARLVEACPTLDHAHLFYCDNLFPDPFPTTASGCRNLQCTTRICCRSGD</sequence>
<dbReference type="PANTHER" id="PTHR13318">
    <property type="entry name" value="PARTNER OF PAIRED, ISOFORM B-RELATED"/>
    <property type="match status" value="1"/>
</dbReference>
<dbReference type="GO" id="GO:0005634">
    <property type="term" value="C:nucleus"/>
    <property type="evidence" value="ECO:0007669"/>
    <property type="project" value="UniProtKB-SubCell"/>
</dbReference>
<dbReference type="InterPro" id="IPR001810">
    <property type="entry name" value="F-box_dom"/>
</dbReference>
<dbReference type="InterPro" id="IPR036047">
    <property type="entry name" value="F-box-like_dom_sf"/>
</dbReference>
<evidence type="ECO:0000313" key="6">
    <source>
        <dbReference type="EMBL" id="KAK7499476.1"/>
    </source>
</evidence>
<feature type="domain" description="F-box" evidence="5">
    <location>
        <begin position="194"/>
        <end position="240"/>
    </location>
</feature>
<dbReference type="CDD" id="cd12109">
    <property type="entry name" value="Hr_FBXL5"/>
    <property type="match status" value="1"/>
</dbReference>
<dbReference type="PROSITE" id="PS50181">
    <property type="entry name" value="FBOX"/>
    <property type="match status" value="1"/>
</dbReference>
<proteinExistence type="predicted"/>
<protein>
    <recommendedName>
        <fullName evidence="5">F-box domain-containing protein</fullName>
    </recommendedName>
</protein>
<dbReference type="AlphaFoldDB" id="A0ABD0LJL3"/>
<evidence type="ECO:0000313" key="7">
    <source>
        <dbReference type="Proteomes" id="UP001519460"/>
    </source>
</evidence>
<dbReference type="SUPFAM" id="SSF81383">
    <property type="entry name" value="F-box domain"/>
    <property type="match status" value="1"/>
</dbReference>
<evidence type="ECO:0000256" key="2">
    <source>
        <dbReference type="ARBA" id="ARBA00022723"/>
    </source>
</evidence>
<dbReference type="GO" id="GO:0046872">
    <property type="term" value="F:metal ion binding"/>
    <property type="evidence" value="ECO:0007669"/>
    <property type="project" value="UniProtKB-KW"/>
</dbReference>
<evidence type="ECO:0000256" key="3">
    <source>
        <dbReference type="ARBA" id="ARBA00022786"/>
    </source>
</evidence>
<dbReference type="PANTHER" id="PTHR13318:SF19">
    <property type="entry name" value="F-BOX_LRR-REPEAT PROTEIN 5"/>
    <property type="match status" value="1"/>
</dbReference>
<evidence type="ECO:0000256" key="4">
    <source>
        <dbReference type="SAM" id="MobiDB-lite"/>
    </source>
</evidence>
<dbReference type="InterPro" id="IPR006553">
    <property type="entry name" value="Leu-rich_rpt_Cys-con_subtyp"/>
</dbReference>
<feature type="region of interest" description="Disordered" evidence="4">
    <location>
        <begin position="175"/>
        <end position="194"/>
    </location>
</feature>
<dbReference type="SMART" id="SM00256">
    <property type="entry name" value="FBOX"/>
    <property type="match status" value="1"/>
</dbReference>
<dbReference type="Proteomes" id="UP001519460">
    <property type="component" value="Unassembled WGS sequence"/>
</dbReference>
<evidence type="ECO:0000256" key="1">
    <source>
        <dbReference type="ARBA" id="ARBA00022490"/>
    </source>
</evidence>
<keyword evidence="2" id="KW-0479">Metal-binding</keyword>